<dbReference type="CDD" id="cd02440">
    <property type="entry name" value="AdoMet_MTases"/>
    <property type="match status" value="1"/>
</dbReference>
<evidence type="ECO:0000256" key="3">
    <source>
        <dbReference type="ARBA" id="ARBA00005878"/>
    </source>
</evidence>
<keyword evidence="6" id="KW-0963">Cytoplasm</keyword>
<keyword evidence="7" id="KW-0489">Methyltransferase</keyword>
<evidence type="ECO:0000313" key="20">
    <source>
        <dbReference type="RefSeq" id="XP_032823528.1"/>
    </source>
</evidence>
<feature type="compositionally biased region" description="Basic and acidic residues" evidence="18">
    <location>
        <begin position="500"/>
        <end position="509"/>
    </location>
</feature>
<comment type="similarity">
    <text evidence="3">Belongs to the methyltransferase superfamily. METTL16/RlmF family.</text>
</comment>
<keyword evidence="10" id="KW-0694">RNA-binding</keyword>
<feature type="compositionally biased region" description="Basic and acidic residues" evidence="18">
    <location>
        <begin position="448"/>
        <end position="464"/>
    </location>
</feature>
<evidence type="ECO:0000256" key="5">
    <source>
        <dbReference type="ARBA" id="ARBA00012166"/>
    </source>
</evidence>
<dbReference type="InterPro" id="IPR010286">
    <property type="entry name" value="METTL16/RlmF"/>
</dbReference>
<dbReference type="InterPro" id="IPR029063">
    <property type="entry name" value="SAM-dependent_MTases_sf"/>
</dbReference>
<dbReference type="FunFam" id="3.40.50.150:FF:000062">
    <property type="entry name" value="U6 small nuclear RNA (adenine-(43)-N(6))-methyltransferase"/>
    <property type="match status" value="1"/>
</dbReference>
<dbReference type="GO" id="GO:0003723">
    <property type="term" value="F:RNA binding"/>
    <property type="evidence" value="ECO:0007669"/>
    <property type="project" value="UniProtKB-KW"/>
</dbReference>
<reference evidence="20" key="1">
    <citation type="submission" date="2025-08" db="UniProtKB">
        <authorList>
            <consortium name="RefSeq"/>
        </authorList>
    </citation>
    <scope>IDENTIFICATION</scope>
    <source>
        <tissue evidence="20">Sperm</tissue>
    </source>
</reference>
<gene>
    <name evidence="20" type="primary">METTL16</name>
</gene>
<name>A0AAJ7TSW7_PETMA</name>
<evidence type="ECO:0000256" key="16">
    <source>
        <dbReference type="ARBA" id="ARBA00074041"/>
    </source>
</evidence>
<accession>A0AAJ7TSW7</accession>
<dbReference type="Proteomes" id="UP001318040">
    <property type="component" value="Chromosome 38"/>
</dbReference>
<dbReference type="GO" id="GO:0005634">
    <property type="term" value="C:nucleus"/>
    <property type="evidence" value="ECO:0007669"/>
    <property type="project" value="UniProtKB-SubCell"/>
</dbReference>
<evidence type="ECO:0000256" key="4">
    <source>
        <dbReference type="ARBA" id="ARBA00012160"/>
    </source>
</evidence>
<keyword evidence="9 17" id="KW-0949">S-adenosyl-L-methionine</keyword>
<dbReference type="CTD" id="79066"/>
<evidence type="ECO:0000256" key="17">
    <source>
        <dbReference type="PIRSR" id="PIRSR037350-1"/>
    </source>
</evidence>
<evidence type="ECO:0000256" key="2">
    <source>
        <dbReference type="ARBA" id="ARBA00004496"/>
    </source>
</evidence>
<dbReference type="GO" id="GO:0006397">
    <property type="term" value="P:mRNA processing"/>
    <property type="evidence" value="ECO:0007669"/>
    <property type="project" value="UniProtKB-ARBA"/>
</dbReference>
<evidence type="ECO:0000256" key="14">
    <source>
        <dbReference type="ARBA" id="ARBA00032945"/>
    </source>
</evidence>
<dbReference type="KEGG" id="pmrn:116950137"/>
<evidence type="ECO:0000256" key="6">
    <source>
        <dbReference type="ARBA" id="ARBA00022490"/>
    </source>
</evidence>
<dbReference type="GO" id="GO:0051254">
    <property type="term" value="P:positive regulation of RNA metabolic process"/>
    <property type="evidence" value="ECO:0007669"/>
    <property type="project" value="UniProtKB-ARBA"/>
</dbReference>
<dbReference type="Pfam" id="PF05971">
    <property type="entry name" value="Methyltransf_10"/>
    <property type="match status" value="1"/>
</dbReference>
<comment type="subcellular location">
    <subcellularLocation>
        <location evidence="2">Cytoplasm</location>
    </subcellularLocation>
    <subcellularLocation>
        <location evidence="1">Nucleus</location>
    </subcellularLocation>
</comment>
<feature type="binding site" evidence="17">
    <location>
        <position position="167"/>
    </location>
    <ligand>
        <name>S-adenosyl-L-methionine</name>
        <dbReference type="ChEBI" id="CHEBI:59789"/>
    </ligand>
</feature>
<evidence type="ECO:0000256" key="10">
    <source>
        <dbReference type="ARBA" id="ARBA00022884"/>
    </source>
</evidence>
<dbReference type="GO" id="GO:0043488">
    <property type="term" value="P:regulation of mRNA stability"/>
    <property type="evidence" value="ECO:0007669"/>
    <property type="project" value="UniProtKB-ARBA"/>
</dbReference>
<proteinExistence type="inferred from homology"/>
<evidence type="ECO:0000256" key="7">
    <source>
        <dbReference type="ARBA" id="ARBA00022603"/>
    </source>
</evidence>
<dbReference type="PANTHER" id="PTHR13393">
    <property type="entry name" value="SAM-DEPENDENT METHYLTRANSFERASE"/>
    <property type="match status" value="1"/>
</dbReference>
<feature type="binding site" evidence="17">
    <location>
        <position position="144"/>
    </location>
    <ligand>
        <name>S-adenosyl-L-methionine</name>
        <dbReference type="ChEBI" id="CHEBI:59789"/>
    </ligand>
</feature>
<protein>
    <recommendedName>
        <fullName evidence="15">RNA N(6)-adenosine-methyltransferase METTL16</fullName>
        <ecNumber evidence="5">2.1.1.346</ecNumber>
        <ecNumber evidence="4">2.1.1.348</ecNumber>
    </recommendedName>
    <alternativeName>
        <fullName evidence="13">Methyltransferase 10 domain-containing protein</fullName>
    </alternativeName>
    <alternativeName>
        <fullName evidence="14">Methyltransferase-like protein 16</fullName>
    </alternativeName>
    <alternativeName>
        <fullName evidence="16">RNA N(6)-adenosine-methyltransferase mettl16</fullName>
    </alternativeName>
    <alternativeName>
        <fullName evidence="12">U6 small nuclear RNA (adenine-(43)-N(6))-methyltransferase</fullName>
    </alternativeName>
</protein>
<feature type="binding site" evidence="17">
    <location>
        <position position="218"/>
    </location>
    <ligand>
        <name>S-adenosyl-L-methionine</name>
        <dbReference type="ChEBI" id="CHEBI:59789"/>
    </ligand>
</feature>
<keyword evidence="11" id="KW-0539">Nucleus</keyword>
<evidence type="ECO:0000256" key="11">
    <source>
        <dbReference type="ARBA" id="ARBA00023242"/>
    </source>
</evidence>
<dbReference type="GO" id="GO:0005737">
    <property type="term" value="C:cytoplasm"/>
    <property type="evidence" value="ECO:0007669"/>
    <property type="project" value="UniProtKB-SubCell"/>
</dbReference>
<evidence type="ECO:0000256" key="15">
    <source>
        <dbReference type="ARBA" id="ARBA00070459"/>
    </source>
</evidence>
<keyword evidence="8" id="KW-0808">Transferase</keyword>
<dbReference type="AlphaFoldDB" id="A0AAJ7TSW7"/>
<dbReference type="GO" id="GO:0001734">
    <property type="term" value="F:mRNA m(6)A methyltransferase activity"/>
    <property type="evidence" value="ECO:0007669"/>
    <property type="project" value="UniProtKB-EC"/>
</dbReference>
<dbReference type="Gene3D" id="3.40.50.150">
    <property type="entry name" value="Vaccinia Virus protein VP39"/>
    <property type="match status" value="1"/>
</dbReference>
<feature type="compositionally biased region" description="Polar residues" evidence="18">
    <location>
        <begin position="438"/>
        <end position="447"/>
    </location>
</feature>
<dbReference type="PIRSF" id="PIRSF037350">
    <property type="entry name" value="Mtase_ZK1128_prd"/>
    <property type="match status" value="1"/>
</dbReference>
<evidence type="ECO:0000313" key="19">
    <source>
        <dbReference type="Proteomes" id="UP001318040"/>
    </source>
</evidence>
<evidence type="ECO:0000256" key="18">
    <source>
        <dbReference type="SAM" id="MobiDB-lite"/>
    </source>
</evidence>
<feature type="region of interest" description="Disordered" evidence="18">
    <location>
        <begin position="423"/>
        <end position="511"/>
    </location>
</feature>
<dbReference type="RefSeq" id="XP_032823528.1">
    <property type="nucleotide sequence ID" value="XM_032967637.1"/>
</dbReference>
<feature type="compositionally biased region" description="Low complexity" evidence="18">
    <location>
        <begin position="482"/>
        <end position="499"/>
    </location>
</feature>
<dbReference type="EC" id="2.1.1.346" evidence="5"/>
<dbReference type="EC" id="2.1.1.348" evidence="4"/>
<dbReference type="SUPFAM" id="SSF53335">
    <property type="entry name" value="S-adenosyl-L-methionine-dependent methyltransferases"/>
    <property type="match status" value="1"/>
</dbReference>
<evidence type="ECO:0000256" key="9">
    <source>
        <dbReference type="ARBA" id="ARBA00022691"/>
    </source>
</evidence>
<sequence length="624" mass="68715">MPIHATRLEGERAWRRRCRWERGGSSSLRPASAMALNRDMHPRNRYKDKPPDFALLASRNPEFKKHVQTDLSGRVRLNFKEPEAVRALTCALLQEDFGLSIEIPLERLIPTLPLRLNYIHWVEDLLGSSLSRDPEKSVHGIDIGTGASCIYPLLGATMNGWHFLATEVDNVCFTYATQNVARNGLQGLVRVMKVPQKTLLVEALNEDPELAYDFCVCNPPFFANQQEAYGVNSRNSHRPPPSSVNTGGATEIMAEGGELEFVRKIIHDSLQLQKRIRWYTCMLGKKCSLAPLKEELRRCGVPRTTTTTFCQGRTMRWALAWSFHHNLAVPSPPAKRRKLDNQKKPITFFVAAAAAAATGGDTGQQLPTRDVPPPSPVERVSVHLETLLAELKVQHRRVPCGTGEVSLMLTAPENTWIHLRRKRRQSLQTNDAPEPPESCSTQAPTLKQDSRSPAKHSSSDESDPKAPSSTSPQPQPPPPPQLSSAQQPDQDEQSSGQGSSRDDGTEPHKNGKCMAAWKLTEANEPREGRVAASDDAADLSVGEKAVGVSGEPQGTPPGGFVLKCQVVVRDESRMVPAGGGGGHGRSGDVAVDMYWIDGQHRELLNQLSCTLRNKMLRLGGQQAL</sequence>
<evidence type="ECO:0000256" key="1">
    <source>
        <dbReference type="ARBA" id="ARBA00004123"/>
    </source>
</evidence>
<evidence type="ECO:0000256" key="8">
    <source>
        <dbReference type="ARBA" id="ARBA00022679"/>
    </source>
</evidence>
<evidence type="ECO:0000256" key="13">
    <source>
        <dbReference type="ARBA" id="ARBA00032914"/>
    </source>
</evidence>
<evidence type="ECO:0000256" key="12">
    <source>
        <dbReference type="ARBA" id="ARBA00031450"/>
    </source>
</evidence>
<organism evidence="19 20">
    <name type="scientific">Petromyzon marinus</name>
    <name type="common">Sea lamprey</name>
    <dbReference type="NCBI Taxonomy" id="7757"/>
    <lineage>
        <taxon>Eukaryota</taxon>
        <taxon>Metazoa</taxon>
        <taxon>Chordata</taxon>
        <taxon>Craniata</taxon>
        <taxon>Vertebrata</taxon>
        <taxon>Cyclostomata</taxon>
        <taxon>Hyperoartia</taxon>
        <taxon>Petromyzontiformes</taxon>
        <taxon>Petromyzontidae</taxon>
        <taxon>Petromyzon</taxon>
    </lineage>
</organism>
<dbReference type="GO" id="GO:0120048">
    <property type="term" value="F:U6 snRNA (adenine-(43)-N(6))-methyltransferase activity"/>
    <property type="evidence" value="ECO:0007669"/>
    <property type="project" value="UniProtKB-EC"/>
</dbReference>
<dbReference type="GO" id="GO:0009896">
    <property type="term" value="P:positive regulation of catabolic process"/>
    <property type="evidence" value="ECO:0007669"/>
    <property type="project" value="UniProtKB-ARBA"/>
</dbReference>
<dbReference type="InterPro" id="IPR017182">
    <property type="entry name" value="METTL16/PsiM"/>
</dbReference>
<dbReference type="GO" id="GO:0070475">
    <property type="term" value="P:rRNA base methylation"/>
    <property type="evidence" value="ECO:0007669"/>
    <property type="project" value="TreeGrafter"/>
</dbReference>
<keyword evidence="19" id="KW-1185">Reference proteome</keyword>
<dbReference type="PANTHER" id="PTHR13393:SF0">
    <property type="entry name" value="RNA N6-ADENOSINE-METHYLTRANSFERASE METTL16"/>
    <property type="match status" value="1"/>
</dbReference>
<dbReference type="PROSITE" id="PS00092">
    <property type="entry name" value="N6_MTASE"/>
    <property type="match status" value="1"/>
</dbReference>
<feature type="binding site" evidence="17">
    <location>
        <position position="115"/>
    </location>
    <ligand>
        <name>S-adenosyl-L-methionine</name>
        <dbReference type="ChEBI" id="CHEBI:59789"/>
    </ligand>
</feature>
<dbReference type="InterPro" id="IPR002052">
    <property type="entry name" value="DNA_methylase_N6_adenine_CS"/>
</dbReference>